<dbReference type="InterPro" id="IPR051795">
    <property type="entry name" value="Glycosyl_Hydrlase_43"/>
</dbReference>
<evidence type="ECO:0000259" key="7">
    <source>
        <dbReference type="Pfam" id="PF17851"/>
    </source>
</evidence>
<evidence type="ECO:0000256" key="3">
    <source>
        <dbReference type="ARBA" id="ARBA00023295"/>
    </source>
</evidence>
<dbReference type="AlphaFoldDB" id="A0A3N2QMC8"/>
<protein>
    <submittedName>
        <fullName evidence="8">Glycoside hydrolase family 43 protein</fullName>
    </submittedName>
</protein>
<dbReference type="InterPro" id="IPR023296">
    <property type="entry name" value="Glyco_hydro_beta-prop_sf"/>
</dbReference>
<evidence type="ECO:0000256" key="6">
    <source>
        <dbReference type="RuleBase" id="RU361187"/>
    </source>
</evidence>
<gene>
    <name evidence="8" type="ORF">EAT49_19045</name>
</gene>
<proteinExistence type="inferred from homology"/>
<feature type="site" description="Important for catalytic activity, responsible for pKa modulation of the active site Glu and correct orientation of both the proton donor and substrate" evidence="5">
    <location>
        <position position="124"/>
    </location>
</feature>
<keyword evidence="3 6" id="KW-0326">Glycosidase</keyword>
<evidence type="ECO:0000313" key="9">
    <source>
        <dbReference type="Proteomes" id="UP000268016"/>
    </source>
</evidence>
<dbReference type="GO" id="GO:0005975">
    <property type="term" value="P:carbohydrate metabolic process"/>
    <property type="evidence" value="ECO:0007669"/>
    <property type="project" value="InterPro"/>
</dbReference>
<evidence type="ECO:0000256" key="2">
    <source>
        <dbReference type="ARBA" id="ARBA00022801"/>
    </source>
</evidence>
<dbReference type="GO" id="GO:0004553">
    <property type="term" value="F:hydrolase activity, hydrolyzing O-glycosyl compounds"/>
    <property type="evidence" value="ECO:0007669"/>
    <property type="project" value="InterPro"/>
</dbReference>
<dbReference type="Gene3D" id="2.60.120.200">
    <property type="match status" value="1"/>
</dbReference>
<dbReference type="InterPro" id="IPR006710">
    <property type="entry name" value="Glyco_hydro_43"/>
</dbReference>
<evidence type="ECO:0000256" key="4">
    <source>
        <dbReference type="PIRSR" id="PIRSR606710-1"/>
    </source>
</evidence>
<organism evidence="8 9">
    <name type="scientific">Histidinibacterium lentulum</name>
    <dbReference type="NCBI Taxonomy" id="2480588"/>
    <lineage>
        <taxon>Bacteria</taxon>
        <taxon>Pseudomonadati</taxon>
        <taxon>Pseudomonadota</taxon>
        <taxon>Alphaproteobacteria</taxon>
        <taxon>Rhodobacterales</taxon>
        <taxon>Paracoccaceae</taxon>
        <taxon>Histidinibacterium</taxon>
    </lineage>
</organism>
<comment type="similarity">
    <text evidence="1 6">Belongs to the glycosyl hydrolase 43 family.</text>
</comment>
<evidence type="ECO:0000256" key="1">
    <source>
        <dbReference type="ARBA" id="ARBA00009865"/>
    </source>
</evidence>
<dbReference type="CDD" id="cd18617">
    <property type="entry name" value="GH43_XynB-like"/>
    <property type="match status" value="1"/>
</dbReference>
<accession>A0A3N2QMC8</accession>
<dbReference type="EMBL" id="RDRB01000012">
    <property type="protein sequence ID" value="ROT96334.1"/>
    <property type="molecule type" value="Genomic_DNA"/>
</dbReference>
<evidence type="ECO:0000256" key="5">
    <source>
        <dbReference type="PIRSR" id="PIRSR606710-2"/>
    </source>
</evidence>
<dbReference type="SUPFAM" id="SSF49899">
    <property type="entry name" value="Concanavalin A-like lectins/glucanases"/>
    <property type="match status" value="1"/>
</dbReference>
<dbReference type="Pfam" id="PF04616">
    <property type="entry name" value="Glyco_hydro_43"/>
    <property type="match status" value="1"/>
</dbReference>
<dbReference type="Proteomes" id="UP000268016">
    <property type="component" value="Unassembled WGS sequence"/>
</dbReference>
<keyword evidence="9" id="KW-1185">Reference proteome</keyword>
<dbReference type="Gene3D" id="2.115.10.20">
    <property type="entry name" value="Glycosyl hydrolase domain, family 43"/>
    <property type="match status" value="1"/>
</dbReference>
<dbReference type="OrthoDB" id="9801455at2"/>
<dbReference type="InterPro" id="IPR013320">
    <property type="entry name" value="ConA-like_dom_sf"/>
</dbReference>
<name>A0A3N2QMC8_9RHOB</name>
<feature type="domain" description="Beta-xylosidase C-terminal Concanavalin A-like" evidence="7">
    <location>
        <begin position="382"/>
        <end position="483"/>
    </location>
</feature>
<dbReference type="InterPro" id="IPR041542">
    <property type="entry name" value="GH43_C2"/>
</dbReference>
<evidence type="ECO:0000313" key="8">
    <source>
        <dbReference type="EMBL" id="ROT96334.1"/>
    </source>
</evidence>
<dbReference type="PANTHER" id="PTHR42812:SF12">
    <property type="entry name" value="BETA-XYLOSIDASE-RELATED"/>
    <property type="match status" value="1"/>
</dbReference>
<feature type="active site" description="Proton acceptor" evidence="4">
    <location>
        <position position="17"/>
    </location>
</feature>
<keyword evidence="2 6" id="KW-0378">Hydrolase</keyword>
<sequence>MAVFRWENPVVRGLAPDPSVIRVGRDYWLATSTFDHLPGIRLWHSVNLRDWVPMGGAVTRPAQYRRDGKAGALDLFAPTLRHHRGVFYLVCTNVAEGQGNFLLTARDPAGDWSDAVWLDDGGFDPSLFFDADGTCYYTRRTLDLASLERGGDLGPVVQGVLDPGTGRLGPLRAITPGPRGWCSNDIEGPHLYRIGAWYYLFAAEGGTWAGHMQTVARSRSPWGPFEPCPWNPVLTHRHRVMHPLQTLGHAELVEDASGGWWALALGVRKRGQHHLLGRETMLAPVEWRDGWPVIGAGGELETGMEAARSPETGGAVRSPAGLWGQGWRSLGQWDEALELDGADVLLPCGAGLGVLHGGGAVLLPQSEPVQAFEAWVPVPEAGGATGVAVFANAAHWYALRRTGGSLVFARQVDDLATAAEARDPGGPLRIRIEAGPERYRFLLARPEGWEVLGEGAARLLSAESCEWFTGVSFALLAEGEGGAARFGEVTVG</sequence>
<feature type="active site" description="Proton donor" evidence="4">
    <location>
        <position position="187"/>
    </location>
</feature>
<comment type="caution">
    <text evidence="8">The sequence shown here is derived from an EMBL/GenBank/DDBJ whole genome shotgun (WGS) entry which is preliminary data.</text>
</comment>
<dbReference type="PANTHER" id="PTHR42812">
    <property type="entry name" value="BETA-XYLOSIDASE"/>
    <property type="match status" value="1"/>
</dbReference>
<dbReference type="Pfam" id="PF17851">
    <property type="entry name" value="GH43_C2"/>
    <property type="match status" value="1"/>
</dbReference>
<reference evidence="8 9" key="1">
    <citation type="submission" date="2018-10" db="EMBL/GenBank/DDBJ databases">
        <title>Histidinibacterium lentulum gen. nov., sp. nov., a marine bacterium from the culture broth of Picochlorum sp. 122.</title>
        <authorList>
            <person name="Wang G."/>
        </authorList>
    </citation>
    <scope>NUCLEOTIDE SEQUENCE [LARGE SCALE GENOMIC DNA]</scope>
    <source>
        <strain evidence="8 9">B17</strain>
    </source>
</reference>
<dbReference type="SUPFAM" id="SSF75005">
    <property type="entry name" value="Arabinanase/levansucrase/invertase"/>
    <property type="match status" value="1"/>
</dbReference>